<evidence type="ECO:0000256" key="1">
    <source>
        <dbReference type="SAM" id="Coils"/>
    </source>
</evidence>
<organism evidence="3">
    <name type="scientific">marine sediment metagenome</name>
    <dbReference type="NCBI Taxonomy" id="412755"/>
    <lineage>
        <taxon>unclassified sequences</taxon>
        <taxon>metagenomes</taxon>
        <taxon>ecological metagenomes</taxon>
    </lineage>
</organism>
<keyword evidence="2" id="KW-0812">Transmembrane</keyword>
<dbReference type="AlphaFoldDB" id="A0A0F9BYX9"/>
<dbReference type="EMBL" id="LAZR01046862">
    <property type="protein sequence ID" value="KKK95554.1"/>
    <property type="molecule type" value="Genomic_DNA"/>
</dbReference>
<feature type="non-terminal residue" evidence="3">
    <location>
        <position position="98"/>
    </location>
</feature>
<accession>A0A0F9BYX9</accession>
<sequence length="98" mass="10927">MPEYIQIELGELIVTLVGVVASLILAYLRLSTKTKTNKINAEKIQQDAQTLINNSFKELQEQSTAQQSQITELTRQLMELSHENVRLAASVETVQAGN</sequence>
<reference evidence="3" key="1">
    <citation type="journal article" date="2015" name="Nature">
        <title>Complex archaea that bridge the gap between prokaryotes and eukaryotes.</title>
        <authorList>
            <person name="Spang A."/>
            <person name="Saw J.H."/>
            <person name="Jorgensen S.L."/>
            <person name="Zaremba-Niedzwiedzka K."/>
            <person name="Martijn J."/>
            <person name="Lind A.E."/>
            <person name="van Eijk R."/>
            <person name="Schleper C."/>
            <person name="Guy L."/>
            <person name="Ettema T.J."/>
        </authorList>
    </citation>
    <scope>NUCLEOTIDE SEQUENCE</scope>
</reference>
<protein>
    <submittedName>
        <fullName evidence="3">Uncharacterized protein</fullName>
    </submittedName>
</protein>
<gene>
    <name evidence="3" type="ORF">LCGC14_2671660</name>
</gene>
<keyword evidence="2" id="KW-0472">Membrane</keyword>
<comment type="caution">
    <text evidence="3">The sequence shown here is derived from an EMBL/GenBank/DDBJ whole genome shotgun (WGS) entry which is preliminary data.</text>
</comment>
<feature type="transmembrane region" description="Helical" evidence="2">
    <location>
        <begin position="12"/>
        <end position="30"/>
    </location>
</feature>
<evidence type="ECO:0000313" key="3">
    <source>
        <dbReference type="EMBL" id="KKK95554.1"/>
    </source>
</evidence>
<keyword evidence="1" id="KW-0175">Coiled coil</keyword>
<keyword evidence="2" id="KW-1133">Transmembrane helix</keyword>
<name>A0A0F9BYX9_9ZZZZ</name>
<feature type="coiled-coil region" evidence="1">
    <location>
        <begin position="56"/>
        <end position="90"/>
    </location>
</feature>
<evidence type="ECO:0000256" key="2">
    <source>
        <dbReference type="SAM" id="Phobius"/>
    </source>
</evidence>
<proteinExistence type="predicted"/>